<keyword evidence="1" id="KW-0808">Transferase</keyword>
<feature type="domain" description="Beta-ketoacyl-[acyl-carrier-protein] synthase III C-terminal" evidence="3">
    <location>
        <begin position="232"/>
        <end position="321"/>
    </location>
</feature>
<dbReference type="Proteomes" id="UP000253094">
    <property type="component" value="Unassembled WGS sequence"/>
</dbReference>
<evidence type="ECO:0000256" key="1">
    <source>
        <dbReference type="ARBA" id="ARBA00022679"/>
    </source>
</evidence>
<organism evidence="5 6">
    <name type="scientific">Sphaerisporangium album</name>
    <dbReference type="NCBI Taxonomy" id="509200"/>
    <lineage>
        <taxon>Bacteria</taxon>
        <taxon>Bacillati</taxon>
        <taxon>Actinomycetota</taxon>
        <taxon>Actinomycetes</taxon>
        <taxon>Streptosporangiales</taxon>
        <taxon>Streptosporangiaceae</taxon>
        <taxon>Sphaerisporangium</taxon>
    </lineage>
</organism>
<dbReference type="InterPro" id="IPR013751">
    <property type="entry name" value="ACP_syn_III_N"/>
</dbReference>
<dbReference type="AlphaFoldDB" id="A0A367FA64"/>
<evidence type="ECO:0000259" key="3">
    <source>
        <dbReference type="Pfam" id="PF08541"/>
    </source>
</evidence>
<accession>A0A367FA64</accession>
<dbReference type="OrthoDB" id="7055207at2"/>
<dbReference type="GO" id="GO:0006633">
    <property type="term" value="P:fatty acid biosynthetic process"/>
    <property type="evidence" value="ECO:0007669"/>
    <property type="project" value="InterPro"/>
</dbReference>
<dbReference type="Gene3D" id="3.40.47.10">
    <property type="match status" value="2"/>
</dbReference>
<keyword evidence="6" id="KW-1185">Reference proteome</keyword>
<dbReference type="InterPro" id="IPR016039">
    <property type="entry name" value="Thiolase-like"/>
</dbReference>
<feature type="domain" description="Beta-ketoacyl-[acyl-carrier-protein] synthase III N-terminal" evidence="4">
    <location>
        <begin position="110"/>
        <end position="189"/>
    </location>
</feature>
<dbReference type="InterPro" id="IPR013747">
    <property type="entry name" value="ACP_syn_III_C"/>
</dbReference>
<evidence type="ECO:0000256" key="2">
    <source>
        <dbReference type="ARBA" id="ARBA00023315"/>
    </source>
</evidence>
<sequence length="324" mass="35402">MTMSRGGLVDFEVAFPQGRMTVQQMHEWSGVSIPEILEITHCQEFPVLGPDEQAWELAVDAAATTLDRTGTDPGSISRVIYAGAGYWDAPAWSPAAKVADELGITRAHCFEVTNFCNALTVGMRIAVDGLTPGSDERVLVVAAERFAHAVDRRDPDSKGLFNFGDAASAVLVGGSHHSFAYLGSSARTDPQWCDYFIGDYHDTGVYTRRRGHRKGLSDTYVNNFVTLVGDTLDEIGRKQDDVRFLLINQNDKNIQDRLLTTLDLPPERSVYNHSELGHMGCSDTLIALRRLWDGGALDTGDLVLLATSGAGFSWSVTALEYRAG</sequence>
<dbReference type="GO" id="GO:0044550">
    <property type="term" value="P:secondary metabolite biosynthetic process"/>
    <property type="evidence" value="ECO:0007669"/>
    <property type="project" value="TreeGrafter"/>
</dbReference>
<proteinExistence type="predicted"/>
<dbReference type="SUPFAM" id="SSF53901">
    <property type="entry name" value="Thiolase-like"/>
    <property type="match status" value="1"/>
</dbReference>
<dbReference type="GO" id="GO:0004315">
    <property type="term" value="F:3-oxoacyl-[acyl-carrier-protein] synthase activity"/>
    <property type="evidence" value="ECO:0007669"/>
    <property type="project" value="InterPro"/>
</dbReference>
<evidence type="ECO:0000259" key="4">
    <source>
        <dbReference type="Pfam" id="PF08545"/>
    </source>
</evidence>
<evidence type="ECO:0000313" key="5">
    <source>
        <dbReference type="EMBL" id="RCG27276.1"/>
    </source>
</evidence>
<keyword evidence="2" id="KW-0012">Acyltransferase</keyword>
<dbReference type="RefSeq" id="WP_114031615.1">
    <property type="nucleotide sequence ID" value="NZ_QOIL01000016.1"/>
</dbReference>
<dbReference type="EMBL" id="QOIL01000016">
    <property type="protein sequence ID" value="RCG27276.1"/>
    <property type="molecule type" value="Genomic_DNA"/>
</dbReference>
<dbReference type="Pfam" id="PF08541">
    <property type="entry name" value="ACP_syn_III_C"/>
    <property type="match status" value="1"/>
</dbReference>
<name>A0A367FA64_9ACTN</name>
<protein>
    <submittedName>
        <fullName evidence="5">3-oxoacyl-ACP synthase</fullName>
    </submittedName>
</protein>
<dbReference type="PANTHER" id="PTHR34069:SF2">
    <property type="entry name" value="BETA-KETOACYL-[ACYL-CARRIER-PROTEIN] SYNTHASE III"/>
    <property type="match status" value="1"/>
</dbReference>
<reference evidence="5 6" key="1">
    <citation type="submission" date="2018-06" db="EMBL/GenBank/DDBJ databases">
        <title>Sphaerisporangium craniellae sp. nov., isolated from a marine sponge in the South China Sea.</title>
        <authorList>
            <person name="Li L."/>
        </authorList>
    </citation>
    <scope>NUCLEOTIDE SEQUENCE [LARGE SCALE GENOMIC DNA]</scope>
    <source>
        <strain evidence="5 6">CCTCC AA 208026</strain>
    </source>
</reference>
<dbReference type="CDD" id="cd00827">
    <property type="entry name" value="init_cond_enzymes"/>
    <property type="match status" value="1"/>
</dbReference>
<evidence type="ECO:0000313" key="6">
    <source>
        <dbReference type="Proteomes" id="UP000253094"/>
    </source>
</evidence>
<dbReference type="PANTHER" id="PTHR34069">
    <property type="entry name" value="3-OXOACYL-[ACYL-CARRIER-PROTEIN] SYNTHASE 3"/>
    <property type="match status" value="1"/>
</dbReference>
<dbReference type="Pfam" id="PF08545">
    <property type="entry name" value="ACP_syn_III"/>
    <property type="match status" value="1"/>
</dbReference>
<gene>
    <name evidence="5" type="ORF">DQ384_26545</name>
</gene>
<comment type="caution">
    <text evidence="5">The sequence shown here is derived from an EMBL/GenBank/DDBJ whole genome shotgun (WGS) entry which is preliminary data.</text>
</comment>